<dbReference type="InterPro" id="IPR000887">
    <property type="entry name" value="Aldlse_KDPG_KHG"/>
</dbReference>
<accession>A0A5S9P4U7</accession>
<dbReference type="EMBL" id="CACSIM010000002">
    <property type="protein sequence ID" value="CAA0098452.1"/>
    <property type="molecule type" value="Genomic_DNA"/>
</dbReference>
<dbReference type="Proteomes" id="UP000439591">
    <property type="component" value="Unassembled WGS sequence"/>
</dbReference>
<dbReference type="Proteomes" id="UP000435877">
    <property type="component" value="Unassembled WGS sequence"/>
</dbReference>
<dbReference type="CDD" id="cd00452">
    <property type="entry name" value="KDPG_aldolase"/>
    <property type="match status" value="1"/>
</dbReference>
<dbReference type="AlphaFoldDB" id="A0A5S9P4U7"/>
<evidence type="ECO:0000256" key="6">
    <source>
        <dbReference type="ARBA" id="ARBA00023239"/>
    </source>
</evidence>
<evidence type="ECO:0000313" key="10">
    <source>
        <dbReference type="EMBL" id="CAA0098452.1"/>
    </source>
</evidence>
<keyword evidence="7" id="KW-0704">Schiff base</keyword>
<evidence type="ECO:0000313" key="11">
    <source>
        <dbReference type="Proteomes" id="UP000435877"/>
    </source>
</evidence>
<dbReference type="InterPro" id="IPR031337">
    <property type="entry name" value="KDPG/KHG_AS_1"/>
</dbReference>
<protein>
    <recommendedName>
        <fullName evidence="5">2-dehydro-3-deoxy-phosphogluconate aldolase</fullName>
        <ecNumber evidence="5">4.1.2.14</ecNumber>
    </recommendedName>
</protein>
<dbReference type="PANTHER" id="PTHR30246">
    <property type="entry name" value="2-KETO-3-DEOXY-6-PHOSPHOGLUCONATE ALDOLASE"/>
    <property type="match status" value="1"/>
</dbReference>
<keyword evidence="8" id="KW-0119">Carbohydrate metabolism</keyword>
<gene>
    <name evidence="10" type="primary">eda_1</name>
    <name evidence="9" type="ORF">IHBHHGIJ_02088</name>
    <name evidence="10" type="ORF">KFEGEMFD_01690</name>
</gene>
<dbReference type="Pfam" id="PF01081">
    <property type="entry name" value="Aldolase"/>
    <property type="match status" value="1"/>
</dbReference>
<comment type="catalytic activity">
    <reaction evidence="1">
        <text>2-dehydro-3-deoxy-6-phospho-D-gluconate = D-glyceraldehyde 3-phosphate + pyruvate</text>
        <dbReference type="Rhea" id="RHEA:17089"/>
        <dbReference type="ChEBI" id="CHEBI:15361"/>
        <dbReference type="ChEBI" id="CHEBI:57569"/>
        <dbReference type="ChEBI" id="CHEBI:59776"/>
        <dbReference type="EC" id="4.1.2.14"/>
    </reaction>
</comment>
<dbReference type="EMBL" id="CACSIK010000001">
    <property type="protein sequence ID" value="CAA0090944.1"/>
    <property type="molecule type" value="Genomic_DNA"/>
</dbReference>
<organism evidence="10 12">
    <name type="scientific">Zhongshania aliphaticivorans</name>
    <dbReference type="NCBI Taxonomy" id="1470434"/>
    <lineage>
        <taxon>Bacteria</taxon>
        <taxon>Pseudomonadati</taxon>
        <taxon>Pseudomonadota</taxon>
        <taxon>Gammaproteobacteria</taxon>
        <taxon>Cellvibrionales</taxon>
        <taxon>Spongiibacteraceae</taxon>
        <taxon>Zhongshania</taxon>
    </lineage>
</organism>
<proteinExistence type="inferred from homology"/>
<evidence type="ECO:0000256" key="2">
    <source>
        <dbReference type="ARBA" id="ARBA00004736"/>
    </source>
</evidence>
<evidence type="ECO:0000313" key="9">
    <source>
        <dbReference type="EMBL" id="CAA0090944.1"/>
    </source>
</evidence>
<dbReference type="NCBIfam" id="TIGR01182">
    <property type="entry name" value="eda"/>
    <property type="match status" value="1"/>
</dbReference>
<evidence type="ECO:0000256" key="5">
    <source>
        <dbReference type="ARBA" id="ARBA00013063"/>
    </source>
</evidence>
<dbReference type="PANTHER" id="PTHR30246:SF1">
    <property type="entry name" value="2-DEHYDRO-3-DEOXY-6-PHOSPHOGALACTONATE ALDOLASE-RELATED"/>
    <property type="match status" value="1"/>
</dbReference>
<evidence type="ECO:0000256" key="1">
    <source>
        <dbReference type="ARBA" id="ARBA00000654"/>
    </source>
</evidence>
<dbReference type="Gene3D" id="3.20.20.70">
    <property type="entry name" value="Aldolase class I"/>
    <property type="match status" value="1"/>
</dbReference>
<comment type="subunit">
    <text evidence="4">Homotrimer.</text>
</comment>
<evidence type="ECO:0000313" key="12">
    <source>
        <dbReference type="Proteomes" id="UP000439591"/>
    </source>
</evidence>
<comment type="similarity">
    <text evidence="3">Belongs to the KHG/KDPG aldolase family.</text>
</comment>
<keyword evidence="11" id="KW-1185">Reference proteome</keyword>
<evidence type="ECO:0000256" key="3">
    <source>
        <dbReference type="ARBA" id="ARBA00006906"/>
    </source>
</evidence>
<dbReference type="EC" id="4.1.2.14" evidence="5"/>
<dbReference type="NCBIfam" id="NF004325">
    <property type="entry name" value="PRK05718.1"/>
    <property type="match status" value="1"/>
</dbReference>
<dbReference type="InterPro" id="IPR013785">
    <property type="entry name" value="Aldolase_TIM"/>
</dbReference>
<evidence type="ECO:0000256" key="7">
    <source>
        <dbReference type="ARBA" id="ARBA00023270"/>
    </source>
</evidence>
<comment type="pathway">
    <text evidence="2">Carbohydrate acid metabolism; 2-dehydro-3-deoxy-D-gluconate degradation; D-glyceraldehyde 3-phosphate and pyruvate from 2-dehydro-3-deoxy-D-gluconate: step 2/2.</text>
</comment>
<dbReference type="PROSITE" id="PS00160">
    <property type="entry name" value="ALDOLASE_KDPG_KHG_2"/>
    <property type="match status" value="1"/>
</dbReference>
<sequence length="224" mass="23340">MLAAPNINIKIWKSRMKNLDEIMTMCPVIPVIVIDHAEDAVPLATALYNGGLKVLEVTLRTEFGLGAISAISKALPDAVVGAGTVITPEDVRKAKAAGAEFLVSPGCTLSLLKAAQEEQIPLLPGVNSPSEAMLLLEHGQRHLKFFPAEAAGGVPMLKSILGPLPQLLFCPTGGVNPGNAAEYLSLPSVACVGGTWMLDKAAIAAGDWAEIERLSRLAAGLATS</sequence>
<dbReference type="SUPFAM" id="SSF51569">
    <property type="entry name" value="Aldolase"/>
    <property type="match status" value="1"/>
</dbReference>
<dbReference type="InterPro" id="IPR031338">
    <property type="entry name" value="KDPG/KHG_AS_2"/>
</dbReference>
<keyword evidence="6" id="KW-0456">Lyase</keyword>
<dbReference type="GO" id="GO:0008675">
    <property type="term" value="F:2-dehydro-3-deoxy-phosphogluconate aldolase activity"/>
    <property type="evidence" value="ECO:0007669"/>
    <property type="project" value="UniProtKB-EC"/>
</dbReference>
<evidence type="ECO:0000256" key="8">
    <source>
        <dbReference type="ARBA" id="ARBA00023277"/>
    </source>
</evidence>
<reference evidence="11 12" key="1">
    <citation type="submission" date="2019-11" db="EMBL/GenBank/DDBJ databases">
        <authorList>
            <person name="Holert J."/>
        </authorList>
    </citation>
    <scope>NUCLEOTIDE SEQUENCE [LARGE SCALE GENOMIC DNA]</scope>
    <source>
        <strain evidence="10">BC3_2A</strain>
        <strain evidence="9">SB11_1A</strain>
    </source>
</reference>
<name>A0A5S9P4U7_9GAMM</name>
<dbReference type="PROSITE" id="PS00159">
    <property type="entry name" value="ALDOLASE_KDPG_KHG_1"/>
    <property type="match status" value="1"/>
</dbReference>
<evidence type="ECO:0000256" key="4">
    <source>
        <dbReference type="ARBA" id="ARBA00011233"/>
    </source>
</evidence>